<dbReference type="EMBL" id="JAACFV010000220">
    <property type="protein sequence ID" value="KAF7502776.1"/>
    <property type="molecule type" value="Genomic_DNA"/>
</dbReference>
<name>A0A8H7A8Y4_9EURO</name>
<feature type="region of interest" description="Disordered" evidence="1">
    <location>
        <begin position="43"/>
        <end position="69"/>
    </location>
</feature>
<comment type="caution">
    <text evidence="2">The sequence shown here is derived from an EMBL/GenBank/DDBJ whole genome shotgun (WGS) entry which is preliminary data.</text>
</comment>
<reference evidence="2" key="1">
    <citation type="submission" date="2020-02" db="EMBL/GenBank/DDBJ databases">
        <authorList>
            <person name="Palmer J.M."/>
        </authorList>
    </citation>
    <scope>NUCLEOTIDE SEQUENCE</scope>
    <source>
        <strain evidence="2">EPUS1.4</strain>
        <tissue evidence="2">Thallus</tissue>
    </source>
</reference>
<dbReference type="AlphaFoldDB" id="A0A8H7A8Y4"/>
<evidence type="ECO:0000313" key="3">
    <source>
        <dbReference type="Proteomes" id="UP000606974"/>
    </source>
</evidence>
<accession>A0A8H7A8Y4</accession>
<evidence type="ECO:0000256" key="1">
    <source>
        <dbReference type="SAM" id="MobiDB-lite"/>
    </source>
</evidence>
<protein>
    <submittedName>
        <fullName evidence="2">Uncharacterized protein</fullName>
    </submittedName>
</protein>
<sequence>MEMVTIETGKGNKAVIADSFQERKLATGFVRYWHTEKTSSSPWSQYAHVQAQSQIDRSSPHMDARGEFD</sequence>
<keyword evidence="3" id="KW-1185">Reference proteome</keyword>
<organism evidence="2 3">
    <name type="scientific">Endocarpon pusillum</name>
    <dbReference type="NCBI Taxonomy" id="364733"/>
    <lineage>
        <taxon>Eukaryota</taxon>
        <taxon>Fungi</taxon>
        <taxon>Dikarya</taxon>
        <taxon>Ascomycota</taxon>
        <taxon>Pezizomycotina</taxon>
        <taxon>Eurotiomycetes</taxon>
        <taxon>Chaetothyriomycetidae</taxon>
        <taxon>Verrucariales</taxon>
        <taxon>Verrucariaceae</taxon>
        <taxon>Endocarpon</taxon>
    </lineage>
</organism>
<evidence type="ECO:0000313" key="2">
    <source>
        <dbReference type="EMBL" id="KAF7502776.1"/>
    </source>
</evidence>
<dbReference type="Proteomes" id="UP000606974">
    <property type="component" value="Unassembled WGS sequence"/>
</dbReference>
<gene>
    <name evidence="2" type="ORF">GJ744_005166</name>
</gene>
<proteinExistence type="predicted"/>
<feature type="compositionally biased region" description="Basic and acidic residues" evidence="1">
    <location>
        <begin position="58"/>
        <end position="69"/>
    </location>
</feature>